<dbReference type="Gene3D" id="3.90.580.10">
    <property type="entry name" value="Zinc finger, CHC2-type domain"/>
    <property type="match status" value="1"/>
</dbReference>
<dbReference type="GO" id="GO:0006269">
    <property type="term" value="P:DNA replication, synthesis of primer"/>
    <property type="evidence" value="ECO:0007669"/>
    <property type="project" value="TreeGrafter"/>
</dbReference>
<dbReference type="Pfam" id="PF13155">
    <property type="entry name" value="Toprim_2"/>
    <property type="match status" value="1"/>
</dbReference>
<gene>
    <name evidence="5" type="ORF">EI42_05555</name>
</gene>
<evidence type="ECO:0000313" key="5">
    <source>
        <dbReference type="EMBL" id="PZW22421.1"/>
    </source>
</evidence>
<dbReference type="GO" id="GO:0003677">
    <property type="term" value="F:DNA binding"/>
    <property type="evidence" value="ECO:0007669"/>
    <property type="project" value="InterPro"/>
</dbReference>
<dbReference type="InterPro" id="IPR034154">
    <property type="entry name" value="TOPRIM_DnaG/twinkle"/>
</dbReference>
<accession>A0A326TYT9</accession>
<dbReference type="OrthoDB" id="141658at2"/>
<dbReference type="InterPro" id="IPR036977">
    <property type="entry name" value="DNA_primase_Znf_CHC2"/>
</dbReference>
<dbReference type="SMART" id="SM00400">
    <property type="entry name" value="ZnF_CHCC"/>
    <property type="match status" value="1"/>
</dbReference>
<dbReference type="SUPFAM" id="SSF57783">
    <property type="entry name" value="Zinc beta-ribbon"/>
    <property type="match status" value="1"/>
</dbReference>
<keyword evidence="6" id="KW-1185">Reference proteome</keyword>
<dbReference type="Gene3D" id="3.90.980.10">
    <property type="entry name" value="DNA primase, catalytic core, N-terminal domain"/>
    <property type="match status" value="1"/>
</dbReference>
<organism evidence="5 6">
    <name type="scientific">Thermosporothrix hazakensis</name>
    <dbReference type="NCBI Taxonomy" id="644383"/>
    <lineage>
        <taxon>Bacteria</taxon>
        <taxon>Bacillati</taxon>
        <taxon>Chloroflexota</taxon>
        <taxon>Ktedonobacteria</taxon>
        <taxon>Ktedonobacterales</taxon>
        <taxon>Thermosporotrichaceae</taxon>
        <taxon>Thermosporothrix</taxon>
    </lineage>
</organism>
<dbReference type="Proteomes" id="UP000248806">
    <property type="component" value="Unassembled WGS sequence"/>
</dbReference>
<sequence>MVDTSHIDPVAFYSRYVQIAGKPKRVNGEIQWNGSCPWCQGSTDRFMFSETGRYSCAIRSSGCGRHGPDVIAFLREYEGISFKEACSRLGIESTGEKYANPGISERSRKVIERLKQKKKYGDTMPPSEDWQKQARARLELCQKFLWGEVGKHALQYLRERGLSDQTIKDAQLGYIPLKKDGRWYCDPPEKWGLKSDQCQKVWLPEGILIPWQGDGHIWRLNVRRLTGLREGSPKYIQIPTNGGDGLYNVDQVALDQPIVLVESELDALSGQQEAGDLAVFLATGGTSRGRNERWLARLSKAKCVLIAFDDDEDKHGVRPGDRAAKQLEQLIPHAIRWLPWSHDINDMLKAGQSIRAWIKTGIQAYDLISSPSLTKLSEPAQEDATDELPRNCCICWESLDASGLDFNFSPDGKQLYCERHTPQWLTQYLNKIRQLNAPSTIKEDAYEKGKATA</sequence>
<evidence type="ECO:0000256" key="1">
    <source>
        <dbReference type="ARBA" id="ARBA00022723"/>
    </source>
</evidence>
<proteinExistence type="predicted"/>
<dbReference type="SUPFAM" id="SSF56731">
    <property type="entry name" value="DNA primase core"/>
    <property type="match status" value="1"/>
</dbReference>
<dbReference type="GO" id="GO:0008270">
    <property type="term" value="F:zinc ion binding"/>
    <property type="evidence" value="ECO:0007669"/>
    <property type="project" value="UniProtKB-KW"/>
</dbReference>
<reference evidence="5 6" key="1">
    <citation type="submission" date="2018-06" db="EMBL/GenBank/DDBJ databases">
        <title>Genomic Encyclopedia of Archaeal and Bacterial Type Strains, Phase II (KMG-II): from individual species to whole genera.</title>
        <authorList>
            <person name="Goeker M."/>
        </authorList>
    </citation>
    <scope>NUCLEOTIDE SEQUENCE [LARGE SCALE GENOMIC DNA]</scope>
    <source>
        <strain evidence="5 6">ATCC BAA-1881</strain>
    </source>
</reference>
<keyword evidence="2" id="KW-0863">Zinc-finger</keyword>
<evidence type="ECO:0000259" key="4">
    <source>
        <dbReference type="SMART" id="SM00400"/>
    </source>
</evidence>
<comment type="caution">
    <text evidence="5">The sequence shown here is derived from an EMBL/GenBank/DDBJ whole genome shotgun (WGS) entry which is preliminary data.</text>
</comment>
<evidence type="ECO:0000256" key="3">
    <source>
        <dbReference type="ARBA" id="ARBA00022833"/>
    </source>
</evidence>
<dbReference type="GO" id="GO:0005737">
    <property type="term" value="C:cytoplasm"/>
    <property type="evidence" value="ECO:0007669"/>
    <property type="project" value="TreeGrafter"/>
</dbReference>
<dbReference type="InterPro" id="IPR050219">
    <property type="entry name" value="DnaG_primase"/>
</dbReference>
<dbReference type="PANTHER" id="PTHR30313">
    <property type="entry name" value="DNA PRIMASE"/>
    <property type="match status" value="1"/>
</dbReference>
<name>A0A326TYT9_THEHA</name>
<dbReference type="AlphaFoldDB" id="A0A326TYT9"/>
<keyword evidence="3" id="KW-0862">Zinc</keyword>
<feature type="domain" description="Zinc finger CHC2-type" evidence="4">
    <location>
        <begin position="32"/>
        <end position="90"/>
    </location>
</feature>
<evidence type="ECO:0000313" key="6">
    <source>
        <dbReference type="Proteomes" id="UP000248806"/>
    </source>
</evidence>
<dbReference type="CDD" id="cd01029">
    <property type="entry name" value="TOPRIM_primases"/>
    <property type="match status" value="1"/>
</dbReference>
<dbReference type="EMBL" id="QKUF01000034">
    <property type="protein sequence ID" value="PZW22421.1"/>
    <property type="molecule type" value="Genomic_DNA"/>
</dbReference>
<evidence type="ECO:0000256" key="2">
    <source>
        <dbReference type="ARBA" id="ARBA00022771"/>
    </source>
</evidence>
<dbReference type="PANTHER" id="PTHR30313:SF2">
    <property type="entry name" value="DNA PRIMASE"/>
    <property type="match status" value="1"/>
</dbReference>
<protein>
    <submittedName>
        <fullName evidence="5">Toprim domain-containing protein</fullName>
    </submittedName>
</protein>
<dbReference type="GO" id="GO:0003899">
    <property type="term" value="F:DNA-directed RNA polymerase activity"/>
    <property type="evidence" value="ECO:0007669"/>
    <property type="project" value="InterPro"/>
</dbReference>
<keyword evidence="1" id="KW-0479">Metal-binding</keyword>
<dbReference type="InterPro" id="IPR002694">
    <property type="entry name" value="Znf_CHC2"/>
</dbReference>
<dbReference type="InterPro" id="IPR037068">
    <property type="entry name" value="DNA_primase_core_N_sf"/>
</dbReference>
<dbReference type="Gene3D" id="3.40.1360.10">
    <property type="match status" value="1"/>
</dbReference>